<dbReference type="GO" id="GO:0000422">
    <property type="term" value="P:autophagy of mitochondrion"/>
    <property type="evidence" value="ECO:0007669"/>
    <property type="project" value="TreeGrafter"/>
</dbReference>
<dbReference type="AlphaFoldDB" id="A0AAN7WK92"/>
<evidence type="ECO:0000313" key="10">
    <source>
        <dbReference type="EMBL" id="KAK5782045.1"/>
    </source>
</evidence>
<dbReference type="Gene3D" id="3.40.140.100">
    <property type="entry name" value="Ubiquitin-like modifier-activating enzyme ATG7 C-terminal domain"/>
    <property type="match status" value="1"/>
</dbReference>
<organism evidence="10 11">
    <name type="scientific">Arxiozyma heterogenica</name>
    <dbReference type="NCBI Taxonomy" id="278026"/>
    <lineage>
        <taxon>Eukaryota</taxon>
        <taxon>Fungi</taxon>
        <taxon>Dikarya</taxon>
        <taxon>Ascomycota</taxon>
        <taxon>Saccharomycotina</taxon>
        <taxon>Saccharomycetes</taxon>
        <taxon>Saccharomycetales</taxon>
        <taxon>Saccharomycetaceae</taxon>
        <taxon>Arxiozyma</taxon>
    </lineage>
</organism>
<dbReference type="InterPro" id="IPR042523">
    <property type="entry name" value="Atg7_N_2"/>
</dbReference>
<protein>
    <recommendedName>
        <fullName evidence="2 7">Ubiquitin-like modifier-activating enzyme ATG7</fullName>
    </recommendedName>
    <alternativeName>
        <fullName evidence="7">Autophagy-related protein 7</fullName>
    </alternativeName>
</protein>
<dbReference type="InterPro" id="IPR042522">
    <property type="entry name" value="Atg7_N_1"/>
</dbReference>
<evidence type="ECO:0000256" key="7">
    <source>
        <dbReference type="RuleBase" id="RU366022"/>
    </source>
</evidence>
<reference evidence="11" key="1">
    <citation type="submission" date="2023-07" db="EMBL/GenBank/DDBJ databases">
        <title>A draft genome of Kazachstania heterogenica Y-27499.</title>
        <authorList>
            <person name="Donic C."/>
            <person name="Kralova J.S."/>
            <person name="Fidel L."/>
            <person name="Ben-Dor S."/>
            <person name="Jung S."/>
        </authorList>
    </citation>
    <scope>NUCLEOTIDE SEQUENCE [LARGE SCALE GENOMIC DNA]</scope>
    <source>
        <strain evidence="11">Y27499</strain>
    </source>
</reference>
<evidence type="ECO:0000256" key="3">
    <source>
        <dbReference type="ARBA" id="ARBA00022448"/>
    </source>
</evidence>
<dbReference type="GO" id="GO:0019778">
    <property type="term" value="F:Atg12 activating enzyme activity"/>
    <property type="evidence" value="ECO:0007669"/>
    <property type="project" value="TreeGrafter"/>
</dbReference>
<gene>
    <name evidence="10" type="ORF">RI543_000531</name>
</gene>
<dbReference type="Gene3D" id="3.40.50.720">
    <property type="entry name" value="NAD(P)-binding Rossmann-like Domain"/>
    <property type="match status" value="1"/>
</dbReference>
<evidence type="ECO:0000256" key="6">
    <source>
        <dbReference type="PIRSR" id="PIRSR606285-1"/>
    </source>
</evidence>
<evidence type="ECO:0000259" key="9">
    <source>
        <dbReference type="Pfam" id="PF16420"/>
    </source>
</evidence>
<dbReference type="PANTHER" id="PTHR10953:SF3">
    <property type="entry name" value="UBIQUITIN-LIKE MODIFIER-ACTIVATING ENZYME ATG7"/>
    <property type="match status" value="1"/>
</dbReference>
<feature type="domain" description="THIF-type NAD/FAD binding fold" evidence="8">
    <location>
        <begin position="318"/>
        <end position="558"/>
    </location>
</feature>
<dbReference type="Pfam" id="PF00899">
    <property type="entry name" value="ThiF"/>
    <property type="match status" value="1"/>
</dbReference>
<dbReference type="GO" id="GO:0006995">
    <property type="term" value="P:cellular response to nitrogen starvation"/>
    <property type="evidence" value="ECO:0007669"/>
    <property type="project" value="TreeGrafter"/>
</dbReference>
<dbReference type="EMBL" id="JAWIZZ010000022">
    <property type="protein sequence ID" value="KAK5782045.1"/>
    <property type="molecule type" value="Genomic_DNA"/>
</dbReference>
<keyword evidence="7" id="KW-0963">Cytoplasm</keyword>
<dbReference type="GO" id="GO:0019779">
    <property type="term" value="F:Atg8 activating enzyme activity"/>
    <property type="evidence" value="ECO:0007669"/>
    <property type="project" value="TreeGrafter"/>
</dbReference>
<dbReference type="Gene3D" id="3.40.140.70">
    <property type="entry name" value="Ubiquitin-like modifier-activating enzyme ATG7 N-terminal domain"/>
    <property type="match status" value="1"/>
</dbReference>
<sequence length="647" mass="74106">MDLSKNNTSRLKYVFPVNSFIDTSFYQRLSDLKLDTLKLSESSIPVKSILHLDNIPKQNSVTPLFLNGQSFDVNSQSNYGANQDTLIEIGGEILNFNKLEQMMTLDKQQYLYEQGMKLWEDCKKNIHKCFKFCLISFADLKKYQYTYWLMIPSFILKGLIITIEKDLLNRQLNDVRDWFCQTVNRDKWVCVMNNSVIKDYDPEENISLNGKIVFIRDTSNIDKIPSSVTKNILTTIKYNNPKIIKLDVYFVRGSDKKSFGYTLKFDDNNTPNFDEFLLNFSGWERTTEGKLLPRQIDLSSLIDPLKIAEQSLDLNLRLMKWRIVPGLNLDIIKDTKVLLLGAGTLGCYVARTLLGWGVRRITLVDNGTVSHSNLVRQPLFEFNDCGKPKAKVAAAALKRIFPLVQAEGINISIPMIGHPITNELREHRELDILNELIKDHDVIYLLTDSRESRWLPTVLSNIESKMVINAALGFDSYLVMRHGIYDNNDKNAKLNGESTRLGCYFCNDIVVPTDSMRLKTLDQMCTVTRPGVALLASSQAVELMVSMLQRDKAQESNKGQCILGEIPHQIRGFLDKFETLKVESPAYTHCSACSHIIVETCRNNVWDFVKNSLNDNEYIERCSGLLEIKQKMESIMEDITWISDDEL</sequence>
<dbReference type="InterPro" id="IPR006285">
    <property type="entry name" value="Atg7"/>
</dbReference>
<feature type="domain" description="Ubiquitin-like modifier-activating enzyme Atg7 N-terminal" evidence="9">
    <location>
        <begin position="16"/>
        <end position="301"/>
    </location>
</feature>
<dbReference type="Proteomes" id="UP001306508">
    <property type="component" value="Unassembled WGS sequence"/>
</dbReference>
<keyword evidence="4 7" id="KW-0653">Protein transport</keyword>
<name>A0AAN7WK92_9SACH</name>
<evidence type="ECO:0000256" key="5">
    <source>
        <dbReference type="ARBA" id="ARBA00023006"/>
    </source>
</evidence>
<keyword evidence="3 7" id="KW-0813">Transport</keyword>
<accession>A0AAN7WK92</accession>
<keyword evidence="7" id="KW-0833">Ubl conjugation pathway</keyword>
<proteinExistence type="inferred from homology"/>
<dbReference type="GO" id="GO:0000045">
    <property type="term" value="P:autophagosome assembly"/>
    <property type="evidence" value="ECO:0007669"/>
    <property type="project" value="TreeGrafter"/>
</dbReference>
<dbReference type="GO" id="GO:0015031">
    <property type="term" value="P:protein transport"/>
    <property type="evidence" value="ECO:0007669"/>
    <property type="project" value="UniProtKB-UniRule"/>
</dbReference>
<dbReference type="InterPro" id="IPR035985">
    <property type="entry name" value="Ubiquitin-activating_enz"/>
</dbReference>
<comment type="function">
    <text evidence="7">E1-like activating enzyme involved in the 2 ubiquitin-like systems required for cytoplasm to vacuole transport (Cvt) and autophagy. Activates ATG12 for its conjugation with ATG5 and ATG8 for its conjugation with phosphatidylethanolamine. Both systems are needed for the ATG8 association to Cvt vesicles and autophagosomes membranes. Autophagy is essential for maintenance of amino acid levels and protein synthesis under nitrogen starvation. Required for selective autophagic degradation of the nucleus (nucleophagy) as well as for mitophagy which contributes to regulate mitochondrial quantity and quality by eliminating the mitochondria to a basal level to fulfill cellular energy requirements and preventing excess ROS production.</text>
</comment>
<dbReference type="InterPro" id="IPR045886">
    <property type="entry name" value="ThiF/MoeB/HesA"/>
</dbReference>
<dbReference type="InterPro" id="IPR000594">
    <property type="entry name" value="ThiF_NAD_FAD-bd"/>
</dbReference>
<evidence type="ECO:0000256" key="2">
    <source>
        <dbReference type="ARBA" id="ARBA00017647"/>
    </source>
</evidence>
<dbReference type="NCBIfam" id="TIGR01381">
    <property type="entry name" value="E1_like_apg7"/>
    <property type="match status" value="1"/>
</dbReference>
<keyword evidence="11" id="KW-1185">Reference proteome</keyword>
<dbReference type="FunFam" id="3.40.50.720:FF:000243">
    <property type="entry name" value="Ubiquitin-like modifier-activating enzyme ATG7"/>
    <property type="match status" value="1"/>
</dbReference>
<dbReference type="SUPFAM" id="SSF69572">
    <property type="entry name" value="Activating enzymes of the ubiquitin-like proteins"/>
    <property type="match status" value="1"/>
</dbReference>
<dbReference type="Pfam" id="PF16420">
    <property type="entry name" value="ATG7_N"/>
    <property type="match status" value="1"/>
</dbReference>
<evidence type="ECO:0000256" key="4">
    <source>
        <dbReference type="ARBA" id="ARBA00022927"/>
    </source>
</evidence>
<comment type="similarity">
    <text evidence="1 7">Belongs to the ATG7 family.</text>
</comment>
<dbReference type="PANTHER" id="PTHR10953">
    <property type="entry name" value="UBIQUITIN-ACTIVATING ENZYME E1"/>
    <property type="match status" value="1"/>
</dbReference>
<evidence type="ECO:0000256" key="1">
    <source>
        <dbReference type="ARBA" id="ARBA00010931"/>
    </source>
</evidence>
<dbReference type="GO" id="GO:0034727">
    <property type="term" value="P:piecemeal microautophagy of the nucleus"/>
    <property type="evidence" value="ECO:0007669"/>
    <property type="project" value="TreeGrafter"/>
</dbReference>
<dbReference type="GO" id="GO:0032446">
    <property type="term" value="P:protein modification by small protein conjugation"/>
    <property type="evidence" value="ECO:0007669"/>
    <property type="project" value="TreeGrafter"/>
</dbReference>
<comment type="subunit">
    <text evidence="7">Homodimer.</text>
</comment>
<keyword evidence="5 7" id="KW-0072">Autophagy</keyword>
<comment type="subcellular location">
    <subcellularLocation>
        <location evidence="7">Cytoplasm</location>
    </subcellularLocation>
    <subcellularLocation>
        <location evidence="7">Preautophagosomal structure</location>
    </subcellularLocation>
</comment>
<feature type="active site" description="Glycyl thioester intermediate" evidence="6">
    <location>
        <position position="525"/>
    </location>
</feature>
<evidence type="ECO:0000313" key="11">
    <source>
        <dbReference type="Proteomes" id="UP001306508"/>
    </source>
</evidence>
<comment type="caution">
    <text evidence="10">The sequence shown here is derived from an EMBL/GenBank/DDBJ whole genome shotgun (WGS) entry which is preliminary data.</text>
</comment>
<evidence type="ECO:0000259" key="8">
    <source>
        <dbReference type="Pfam" id="PF00899"/>
    </source>
</evidence>
<dbReference type="InterPro" id="IPR032197">
    <property type="entry name" value="Atg7_N"/>
</dbReference>
<dbReference type="GO" id="GO:0000407">
    <property type="term" value="C:phagophore assembly site"/>
    <property type="evidence" value="ECO:0007669"/>
    <property type="project" value="UniProtKB-SubCell"/>
</dbReference>